<dbReference type="AlphaFoldDB" id="A0A367KUV8"/>
<name>A0A367KUV8_RHIST</name>
<comment type="caution">
    <text evidence="1">The sequence shown here is derived from an EMBL/GenBank/DDBJ whole genome shotgun (WGS) entry which is preliminary data.</text>
</comment>
<reference evidence="1 2" key="1">
    <citation type="journal article" date="2018" name="G3 (Bethesda)">
        <title>Phylogenetic and Phylogenomic Definition of Rhizopus Species.</title>
        <authorList>
            <person name="Gryganskyi A.P."/>
            <person name="Golan J."/>
            <person name="Dolatabadi S."/>
            <person name="Mondo S."/>
            <person name="Robb S."/>
            <person name="Idnurm A."/>
            <person name="Muszewska A."/>
            <person name="Steczkiewicz K."/>
            <person name="Masonjones S."/>
            <person name="Liao H.L."/>
            <person name="Gajdeczka M.T."/>
            <person name="Anike F."/>
            <person name="Vuek A."/>
            <person name="Anishchenko I.M."/>
            <person name="Voigt K."/>
            <person name="de Hoog G.S."/>
            <person name="Smith M.E."/>
            <person name="Heitman J."/>
            <person name="Vilgalys R."/>
            <person name="Stajich J.E."/>
        </authorList>
    </citation>
    <scope>NUCLEOTIDE SEQUENCE [LARGE SCALE GENOMIC DNA]</scope>
    <source>
        <strain evidence="1 2">LSU 92-RS-03</strain>
    </source>
</reference>
<dbReference type="EMBL" id="PJQM01000256">
    <property type="protein sequence ID" value="RCI05988.1"/>
    <property type="molecule type" value="Genomic_DNA"/>
</dbReference>
<gene>
    <name evidence="1" type="ORF">CU098_011791</name>
</gene>
<evidence type="ECO:0000313" key="2">
    <source>
        <dbReference type="Proteomes" id="UP000253551"/>
    </source>
</evidence>
<keyword evidence="2" id="KW-1185">Reference proteome</keyword>
<protein>
    <submittedName>
        <fullName evidence="1">Uncharacterized protein</fullName>
    </submittedName>
</protein>
<accession>A0A367KUV8</accession>
<proteinExistence type="predicted"/>
<dbReference type="Proteomes" id="UP000253551">
    <property type="component" value="Unassembled WGS sequence"/>
</dbReference>
<evidence type="ECO:0000313" key="1">
    <source>
        <dbReference type="EMBL" id="RCI05988.1"/>
    </source>
</evidence>
<sequence>MIRPVLKTRCTLTLNRYTNLIRSSIYGLIVANRNPNLARCVITVPSYQTICVVEKNAILWCSDIARNG</sequence>
<organism evidence="1 2">
    <name type="scientific">Rhizopus stolonifer</name>
    <name type="common">Rhizopus nigricans</name>
    <dbReference type="NCBI Taxonomy" id="4846"/>
    <lineage>
        <taxon>Eukaryota</taxon>
        <taxon>Fungi</taxon>
        <taxon>Fungi incertae sedis</taxon>
        <taxon>Mucoromycota</taxon>
        <taxon>Mucoromycotina</taxon>
        <taxon>Mucoromycetes</taxon>
        <taxon>Mucorales</taxon>
        <taxon>Mucorineae</taxon>
        <taxon>Rhizopodaceae</taxon>
        <taxon>Rhizopus</taxon>
    </lineage>
</organism>